<organism evidence="1 2">
    <name type="scientific">Phreatobacter stygius</name>
    <dbReference type="NCBI Taxonomy" id="1940610"/>
    <lineage>
        <taxon>Bacteria</taxon>
        <taxon>Pseudomonadati</taxon>
        <taxon>Pseudomonadota</taxon>
        <taxon>Alphaproteobacteria</taxon>
        <taxon>Hyphomicrobiales</taxon>
        <taxon>Phreatobacteraceae</taxon>
        <taxon>Phreatobacter</taxon>
    </lineage>
</organism>
<accession>A0A4D7AZS1</accession>
<name>A0A4D7AZS1_9HYPH</name>
<dbReference type="InterPro" id="IPR038287">
    <property type="entry name" value="Cse2_sf"/>
</dbReference>
<dbReference type="OrthoDB" id="7279660at2"/>
<dbReference type="Proteomes" id="UP000298781">
    <property type="component" value="Chromosome"/>
</dbReference>
<dbReference type="KEGG" id="pstg:E8M01_22895"/>
<dbReference type="InterPro" id="IPR013382">
    <property type="entry name" value="CRISPR-assoc_prot_Cse2"/>
</dbReference>
<dbReference type="Gene3D" id="1.10.520.40">
    <property type="entry name" value="CRISPR-associated protein Cse2"/>
    <property type="match status" value="1"/>
</dbReference>
<dbReference type="Pfam" id="PF09485">
    <property type="entry name" value="CRISPR_Cse2"/>
    <property type="match status" value="1"/>
</dbReference>
<dbReference type="RefSeq" id="WP_136962278.1">
    <property type="nucleotide sequence ID" value="NZ_CP039690.1"/>
</dbReference>
<sequence length="195" mass="22213">MRDYQRQSIERHFREWWEGLTDAGNDGRKADRAALARLRRIDLAPFGEKREPDLTLAFSEAAFRNLYRRIRGIGELSEDREPDLATAAVTLAHIRQDAARRKTAAMLGGPDDDARKMKEVRFLRLMRVSTAGDLFNEARRLSALLDRQAPVGELGASLLLWRHVPRVRRDWARAYYGLDVEGLEPTETDIAQAGA</sequence>
<gene>
    <name evidence="1" type="ORF">E8M01_22895</name>
</gene>
<dbReference type="EMBL" id="CP039690">
    <property type="protein sequence ID" value="QCI66839.1"/>
    <property type="molecule type" value="Genomic_DNA"/>
</dbReference>
<keyword evidence="2" id="KW-1185">Reference proteome</keyword>
<reference evidence="1 2" key="1">
    <citation type="submission" date="2019-04" db="EMBL/GenBank/DDBJ databases">
        <title>Phreatobacter aquaticus sp. nov.</title>
        <authorList>
            <person name="Choi A."/>
        </authorList>
    </citation>
    <scope>NUCLEOTIDE SEQUENCE [LARGE SCALE GENOMIC DNA]</scope>
    <source>
        <strain evidence="1 2">KCTC 52518</strain>
    </source>
</reference>
<evidence type="ECO:0000313" key="2">
    <source>
        <dbReference type="Proteomes" id="UP000298781"/>
    </source>
</evidence>
<evidence type="ECO:0000313" key="1">
    <source>
        <dbReference type="EMBL" id="QCI66839.1"/>
    </source>
</evidence>
<dbReference type="NCBIfam" id="TIGR02548">
    <property type="entry name" value="casB_cse2"/>
    <property type="match status" value="1"/>
</dbReference>
<dbReference type="AlphaFoldDB" id="A0A4D7AZS1"/>
<protein>
    <submittedName>
        <fullName evidence="1">CRISPR-associated protein Cse2</fullName>
    </submittedName>
</protein>
<proteinExistence type="predicted"/>